<dbReference type="Gene3D" id="1.10.520.10">
    <property type="match status" value="2"/>
</dbReference>
<dbReference type="Proteomes" id="UP001250858">
    <property type="component" value="Chromosome"/>
</dbReference>
<protein>
    <recommendedName>
        <fullName evidence="8 9">Catalase-peroxidase</fullName>
        <shortName evidence="8">CP</shortName>
        <ecNumber evidence="8 9">1.11.1.21</ecNumber>
    </recommendedName>
    <alternativeName>
        <fullName evidence="8">Peroxidase/catalase</fullName>
    </alternativeName>
</protein>
<evidence type="ECO:0000256" key="5">
    <source>
        <dbReference type="ARBA" id="ARBA00023004"/>
    </source>
</evidence>
<evidence type="ECO:0000313" key="12">
    <source>
        <dbReference type="EMBL" id="WMX48564.1"/>
    </source>
</evidence>
<dbReference type="PROSITE" id="PS00435">
    <property type="entry name" value="PEROXIDASE_1"/>
    <property type="match status" value="1"/>
</dbReference>
<feature type="region of interest" description="Disordered" evidence="10">
    <location>
        <begin position="302"/>
        <end position="328"/>
    </location>
</feature>
<accession>A0ABY9S2A7</accession>
<feature type="cross-link" description="Tryptophyl-tyrosyl-methioninium (Tyr-Met) (with Trp-61)" evidence="8">
    <location>
        <begin position="183"/>
        <end position="209"/>
    </location>
</feature>
<dbReference type="PANTHER" id="PTHR30555:SF0">
    <property type="entry name" value="CATALASE-PEROXIDASE"/>
    <property type="match status" value="1"/>
</dbReference>
<keyword evidence="2 8" id="KW-0349">Heme</keyword>
<dbReference type="InterPro" id="IPR019794">
    <property type="entry name" value="Peroxidases_AS"/>
</dbReference>
<comment type="caution">
    <text evidence="8">Lacks conserved residue(s) required for the propagation of feature annotation.</text>
</comment>
<keyword evidence="13" id="KW-1185">Reference proteome</keyword>
<dbReference type="PANTHER" id="PTHR30555">
    <property type="entry name" value="HYDROPEROXIDASE I, BIFUNCTIONAL CATALASE-PEROXIDASE"/>
    <property type="match status" value="1"/>
</dbReference>
<reference evidence="12 13" key="1">
    <citation type="submission" date="2023-09" db="EMBL/GenBank/DDBJ databases">
        <title>Complete genome of Streptomyces roseicoloratus T14.</title>
        <authorList>
            <person name="Bashizi T."/>
            <person name="Kim M.-J."/>
            <person name="Lee G."/>
            <person name="Tagele S.B."/>
            <person name="Shin J.-H."/>
        </authorList>
    </citation>
    <scope>NUCLEOTIDE SEQUENCE [LARGE SCALE GENOMIC DNA]</scope>
    <source>
        <strain evidence="12 13">T14</strain>
    </source>
</reference>
<gene>
    <name evidence="8 12" type="primary">katG</name>
    <name evidence="12" type="ORF">RGF97_32420</name>
</gene>
<evidence type="ECO:0000259" key="11">
    <source>
        <dbReference type="PROSITE" id="PS50873"/>
    </source>
</evidence>
<dbReference type="RefSeq" id="WP_309549983.1">
    <property type="nucleotide sequence ID" value="NZ_CP133762.1"/>
</dbReference>
<keyword evidence="1 8" id="KW-0575">Peroxidase</keyword>
<evidence type="ECO:0000256" key="8">
    <source>
        <dbReference type="HAMAP-Rule" id="MF_01961"/>
    </source>
</evidence>
<dbReference type="CDD" id="cd08200">
    <property type="entry name" value="catalase_peroxidase_2"/>
    <property type="match status" value="1"/>
</dbReference>
<comment type="PTM">
    <text evidence="8">Formation of the three residue Trp-Tyr-Met cross-link is important for the catalase, but not the peroxidase activity of the enzyme.</text>
</comment>
<comment type="catalytic activity">
    <reaction evidence="8 9">
        <text>H2O2 + AH2 = A + 2 H2O</text>
        <dbReference type="Rhea" id="RHEA:30275"/>
        <dbReference type="ChEBI" id="CHEBI:13193"/>
        <dbReference type="ChEBI" id="CHEBI:15377"/>
        <dbReference type="ChEBI" id="CHEBI:16240"/>
        <dbReference type="ChEBI" id="CHEBI:17499"/>
        <dbReference type="EC" id="1.11.1.21"/>
    </reaction>
</comment>
<dbReference type="NCBIfam" id="NF011635">
    <property type="entry name" value="PRK15061.1"/>
    <property type="match status" value="1"/>
</dbReference>
<sequence length="694" mass="76733">MLEQHATGPVPLDEDFDYAAEFAGLDVDALKRDVIELMTKSQDWWPADYGHYGPLFIRMSWHAAGTYRIQDGRGGGGSGAQRFAPLNSWPDNASLDKARRLLWPVKQKYGRKISWADLLVFAGNCAMESMGFRTFGFAFGREDIWQPEEIFWGPEDAWLGDERYSGDRELAKPFGAVQMGLIYVNPEGPNGNPDPIAAARDIRETFGRMAMNDEETAALIIGGHTFGKCHGAVDPSYLGPEPEAAPLEQQGLGWHNTQGTGSGPYTLTSGLEGAWTNEPTRWDNGYLDNLFRYEWELTTSPAGAHQWKPKDPAAQGTVPDAHDPSKRHAPMMLTTDLALREDPVYGPICRRFHENPDQLAEAFAKAWYKLLHRDMGPVTRYLGPWVPEPQLWQDPVPAVDHELVGDQDVAALKDRILDSGLSIPQLVTTAWSAAASFRGTDKRGGANGARIRLAPQKDWEVNALPEVADTVRRLEEIKRDFDAAGTGGRKISLADLIVLGGCAAVERAARNAGHTVTVPFAPGRTDASQEQTDAESFAVLEPRADGFRNYLRSGEKLSPETLLLDRANLLTLTAPEMTVLVGGMRALNTGFRGSSHGVFTQRPEALTTDFFRNLLDMGTEWKASESEENVFEGRDRATGERKWTATAVDLVFGAHAQLRAIAEVYAASDADEKFVRDFVAAWNKVMNLDRFDLR</sequence>
<evidence type="ECO:0000256" key="3">
    <source>
        <dbReference type="ARBA" id="ARBA00022723"/>
    </source>
</evidence>
<evidence type="ECO:0000256" key="10">
    <source>
        <dbReference type="SAM" id="MobiDB-lite"/>
    </source>
</evidence>
<dbReference type="HAMAP" id="MF_01961">
    <property type="entry name" value="Catal_peroxid"/>
    <property type="match status" value="1"/>
</dbReference>
<comment type="cofactor">
    <cofactor evidence="8">
        <name>heme b</name>
        <dbReference type="ChEBI" id="CHEBI:60344"/>
    </cofactor>
    <text evidence="8">Binds 1 heme b (iron(II)-protoporphyrin IX) group per dimer.</text>
</comment>
<name>A0ABY9S2A7_9ACTN</name>
<keyword evidence="3 8" id="KW-0479">Metal-binding</keyword>
<dbReference type="Gene3D" id="1.10.420.10">
    <property type="entry name" value="Peroxidase, domain 2"/>
    <property type="match status" value="2"/>
</dbReference>
<keyword evidence="5 8" id="KW-0408">Iron</keyword>
<evidence type="ECO:0000256" key="4">
    <source>
        <dbReference type="ARBA" id="ARBA00023002"/>
    </source>
</evidence>
<dbReference type="PROSITE" id="PS50873">
    <property type="entry name" value="PEROXIDASE_4"/>
    <property type="match status" value="1"/>
</dbReference>
<dbReference type="CDD" id="cd00649">
    <property type="entry name" value="catalase_peroxidase_1"/>
    <property type="match status" value="1"/>
</dbReference>
<comment type="function">
    <text evidence="8">Bifunctional enzyme with both catalase and broad-spectrum peroxidase activity.</text>
</comment>
<evidence type="ECO:0000256" key="9">
    <source>
        <dbReference type="RuleBase" id="RU003451"/>
    </source>
</evidence>
<comment type="catalytic activity">
    <reaction evidence="7 8 9">
        <text>2 H2O2 = O2 + 2 H2O</text>
        <dbReference type="Rhea" id="RHEA:20309"/>
        <dbReference type="ChEBI" id="CHEBI:15377"/>
        <dbReference type="ChEBI" id="CHEBI:15379"/>
        <dbReference type="ChEBI" id="CHEBI:16240"/>
        <dbReference type="EC" id="1.11.1.21"/>
    </reaction>
</comment>
<dbReference type="InterPro" id="IPR010255">
    <property type="entry name" value="Haem_peroxidase_sf"/>
</dbReference>
<feature type="domain" description="Plant heme peroxidase family profile" evidence="11">
    <location>
        <begin position="95"/>
        <end position="370"/>
    </location>
</feature>
<keyword evidence="4 8" id="KW-0560">Oxidoreductase</keyword>
<keyword evidence="6 8" id="KW-0376">Hydrogen peroxide</keyword>
<dbReference type="Pfam" id="PF00141">
    <property type="entry name" value="peroxidase"/>
    <property type="match status" value="2"/>
</dbReference>
<dbReference type="InterPro" id="IPR019793">
    <property type="entry name" value="Peroxidases_heam-ligand_BS"/>
</dbReference>
<feature type="binding site" description="axial binding residue" evidence="8">
    <location>
        <position position="224"/>
    </location>
    <ligand>
        <name>heme b</name>
        <dbReference type="ChEBI" id="CHEBI:60344"/>
    </ligand>
    <ligandPart>
        <name>Fe</name>
        <dbReference type="ChEBI" id="CHEBI:18248"/>
    </ligandPart>
</feature>
<proteinExistence type="inferred from homology"/>
<comment type="similarity">
    <text evidence="8 9">Belongs to the peroxidase family. Peroxidase/catalase subfamily.</text>
</comment>
<dbReference type="EMBL" id="CP133762">
    <property type="protein sequence ID" value="WMX48564.1"/>
    <property type="molecule type" value="Genomic_DNA"/>
</dbReference>
<dbReference type="SUPFAM" id="SSF48113">
    <property type="entry name" value="Heme-dependent peroxidases"/>
    <property type="match status" value="2"/>
</dbReference>
<evidence type="ECO:0000256" key="7">
    <source>
        <dbReference type="ARBA" id="ARBA00049145"/>
    </source>
</evidence>
<feature type="site" description="Transition state stabilizer" evidence="8">
    <location>
        <position position="58"/>
    </location>
</feature>
<dbReference type="PRINTS" id="PR00458">
    <property type="entry name" value="PEROXIDASE"/>
</dbReference>
<feature type="active site" description="Proton acceptor" evidence="8">
    <location>
        <position position="62"/>
    </location>
</feature>
<dbReference type="GO" id="GO:0004601">
    <property type="term" value="F:peroxidase activity"/>
    <property type="evidence" value="ECO:0007669"/>
    <property type="project" value="UniProtKB-KW"/>
</dbReference>
<dbReference type="PROSITE" id="PS00436">
    <property type="entry name" value="PEROXIDASE_2"/>
    <property type="match status" value="1"/>
</dbReference>
<dbReference type="InterPro" id="IPR000763">
    <property type="entry name" value="Catalase_peroxidase"/>
</dbReference>
<evidence type="ECO:0000256" key="6">
    <source>
        <dbReference type="ARBA" id="ARBA00023324"/>
    </source>
</evidence>
<dbReference type="NCBIfam" id="TIGR00198">
    <property type="entry name" value="cat_per_HPI"/>
    <property type="match status" value="1"/>
</dbReference>
<dbReference type="InterPro" id="IPR002016">
    <property type="entry name" value="Haem_peroxidase"/>
</dbReference>
<evidence type="ECO:0000313" key="13">
    <source>
        <dbReference type="Proteomes" id="UP001250858"/>
    </source>
</evidence>
<dbReference type="EC" id="1.11.1.21" evidence="8 9"/>
<evidence type="ECO:0000256" key="2">
    <source>
        <dbReference type="ARBA" id="ARBA00022617"/>
    </source>
</evidence>
<dbReference type="PRINTS" id="PR00460">
    <property type="entry name" value="BPEROXIDASE"/>
</dbReference>
<organism evidence="12 13">
    <name type="scientific">Streptomyces roseicoloratus</name>
    <dbReference type="NCBI Taxonomy" id="2508722"/>
    <lineage>
        <taxon>Bacteria</taxon>
        <taxon>Bacillati</taxon>
        <taxon>Actinomycetota</taxon>
        <taxon>Actinomycetes</taxon>
        <taxon>Kitasatosporales</taxon>
        <taxon>Streptomycetaceae</taxon>
        <taxon>Streptomyces</taxon>
    </lineage>
</organism>
<evidence type="ECO:0000256" key="1">
    <source>
        <dbReference type="ARBA" id="ARBA00022559"/>
    </source>
</evidence>
<comment type="subunit">
    <text evidence="8">Homodimer or homotetramer.</text>
</comment>